<dbReference type="Proteomes" id="UP000697107">
    <property type="component" value="Unassembled WGS sequence"/>
</dbReference>
<reference evidence="7 8" key="1">
    <citation type="submission" date="2018-01" db="EMBL/GenBank/DDBJ databases">
        <title>Draft genome of the strawberry crown rot pathogen Phytophthora cactorum.</title>
        <authorList>
            <person name="Armitage A.D."/>
            <person name="Lysoe E."/>
            <person name="Nellist C.F."/>
            <person name="Harrison R.J."/>
            <person name="Brurberg M.B."/>
        </authorList>
    </citation>
    <scope>NUCLEOTIDE SEQUENCE [LARGE SCALE GENOMIC DNA]</scope>
    <source>
        <strain evidence="7 8">10300</strain>
    </source>
</reference>
<evidence type="ECO:0000313" key="7">
    <source>
        <dbReference type="EMBL" id="RAW25916.1"/>
    </source>
</evidence>
<evidence type="ECO:0000313" key="5">
    <source>
        <dbReference type="EMBL" id="KAG3196966.1"/>
    </source>
</evidence>
<name>A0A329RQI4_9STRA</name>
<evidence type="ECO:0000313" key="6">
    <source>
        <dbReference type="EMBL" id="KAG6948030.1"/>
    </source>
</evidence>
<dbReference type="AlphaFoldDB" id="A0A329RQI4"/>
<organism evidence="7 8">
    <name type="scientific">Phytophthora cactorum</name>
    <dbReference type="NCBI Taxonomy" id="29920"/>
    <lineage>
        <taxon>Eukaryota</taxon>
        <taxon>Sar</taxon>
        <taxon>Stramenopiles</taxon>
        <taxon>Oomycota</taxon>
        <taxon>Peronosporomycetes</taxon>
        <taxon>Peronosporales</taxon>
        <taxon>Peronosporaceae</taxon>
        <taxon>Phytophthora</taxon>
    </lineage>
</organism>
<dbReference type="Proteomes" id="UP000736787">
    <property type="component" value="Unassembled WGS sequence"/>
</dbReference>
<dbReference type="EMBL" id="JAENGZ010001444">
    <property type="protein sequence ID" value="KAG6948030.1"/>
    <property type="molecule type" value="Genomic_DNA"/>
</dbReference>
<dbReference type="EMBL" id="RCMG01000371">
    <property type="protein sequence ID" value="KAG2855550.1"/>
    <property type="molecule type" value="Genomic_DNA"/>
</dbReference>
<dbReference type="Proteomes" id="UP000251314">
    <property type="component" value="Unassembled WGS sequence"/>
</dbReference>
<evidence type="ECO:0000313" key="8">
    <source>
        <dbReference type="Proteomes" id="UP000251314"/>
    </source>
</evidence>
<keyword evidence="8" id="KW-1185">Reference proteome</keyword>
<dbReference type="EMBL" id="MJFZ01000699">
    <property type="protein sequence ID" value="RAW25916.1"/>
    <property type="molecule type" value="Genomic_DNA"/>
</dbReference>
<proteinExistence type="predicted"/>
<dbReference type="Proteomes" id="UP000688947">
    <property type="component" value="Unassembled WGS sequence"/>
</dbReference>
<dbReference type="EMBL" id="RCMK01000111">
    <property type="protein sequence ID" value="KAG2948405.1"/>
    <property type="molecule type" value="Genomic_DNA"/>
</dbReference>
<dbReference type="Proteomes" id="UP000774804">
    <property type="component" value="Unassembled WGS sequence"/>
</dbReference>
<dbReference type="Proteomes" id="UP000735874">
    <property type="component" value="Unassembled WGS sequence"/>
</dbReference>
<dbReference type="EMBL" id="RCMV01003885">
    <property type="protein sequence ID" value="KAG3196966.1"/>
    <property type="molecule type" value="Genomic_DNA"/>
</dbReference>
<dbReference type="EMBL" id="RCML01001246">
    <property type="protein sequence ID" value="KAG2964144.1"/>
    <property type="molecule type" value="Genomic_DNA"/>
</dbReference>
<protein>
    <submittedName>
        <fullName evidence="7">Uncharacterized protein</fullName>
    </submittedName>
</protein>
<dbReference type="EMBL" id="RCMI01000107">
    <property type="protein sequence ID" value="KAG2934135.1"/>
    <property type="molecule type" value="Genomic_DNA"/>
</dbReference>
<accession>A0A329RQI4</accession>
<evidence type="ECO:0000313" key="1">
    <source>
        <dbReference type="EMBL" id="KAG2855550.1"/>
    </source>
</evidence>
<dbReference type="VEuPathDB" id="FungiDB:PC110_g17673"/>
<evidence type="ECO:0000313" key="2">
    <source>
        <dbReference type="EMBL" id="KAG2934135.1"/>
    </source>
</evidence>
<dbReference type="Proteomes" id="UP000760860">
    <property type="component" value="Unassembled WGS sequence"/>
</dbReference>
<gene>
    <name evidence="6" type="ORF">JG687_00015734</name>
    <name evidence="7" type="ORF">PC110_g17673</name>
    <name evidence="1" type="ORF">PC113_g12337</name>
    <name evidence="2" type="ORF">PC115_g5232</name>
    <name evidence="3" type="ORF">PC117_g6030</name>
    <name evidence="4" type="ORF">PC118_g20507</name>
    <name evidence="5" type="ORF">PC129_g24599</name>
</gene>
<sequence length="61" mass="6669">MAATSVNASVALPARQLSLGVEHEALVRAEDVVDVRLSGWQESRVEPVHMPVMLVTRMTQV</sequence>
<evidence type="ECO:0000313" key="3">
    <source>
        <dbReference type="EMBL" id="KAG2948405.1"/>
    </source>
</evidence>
<evidence type="ECO:0000313" key="4">
    <source>
        <dbReference type="EMBL" id="KAG2964144.1"/>
    </source>
</evidence>
<reference evidence="5" key="2">
    <citation type="submission" date="2018-05" db="EMBL/GenBank/DDBJ databases">
        <title>Effector identification in a new, highly contiguous assembly of the strawberry crown rot pathogen Phytophthora cactorum.</title>
        <authorList>
            <person name="Armitage A.D."/>
            <person name="Nellist C.F."/>
            <person name="Bates H."/>
            <person name="Vickerstaff R.J."/>
            <person name="Harrison R.J."/>
        </authorList>
    </citation>
    <scope>NUCLEOTIDE SEQUENCE</scope>
    <source>
        <strain evidence="1">15-7</strain>
        <strain evidence="2">4032</strain>
        <strain evidence="3">4040</strain>
        <strain evidence="4">P415</strain>
        <strain evidence="5">P421</strain>
    </source>
</reference>
<reference evidence="6" key="3">
    <citation type="submission" date="2021-01" db="EMBL/GenBank/DDBJ databases">
        <title>Phytophthora aleatoria, a newly-described species from Pinus radiata is distinct from Phytophthora cactorum isolates based on comparative genomics.</title>
        <authorList>
            <person name="Mcdougal R."/>
            <person name="Panda P."/>
            <person name="Williams N."/>
            <person name="Studholme D.J."/>
        </authorList>
    </citation>
    <scope>NUCLEOTIDE SEQUENCE</scope>
    <source>
        <strain evidence="6">NZFS 3830</strain>
    </source>
</reference>
<comment type="caution">
    <text evidence="7">The sequence shown here is derived from an EMBL/GenBank/DDBJ whole genome shotgun (WGS) entry which is preliminary data.</text>
</comment>
<dbReference type="OrthoDB" id="10278018at2759"/>